<dbReference type="EMBL" id="FLQV01003748">
    <property type="protein sequence ID" value="SBT02787.1"/>
    <property type="molecule type" value="Genomic_DNA"/>
</dbReference>
<evidence type="ECO:0000313" key="4">
    <source>
        <dbReference type="Proteomes" id="UP000078560"/>
    </source>
</evidence>
<gene>
    <name evidence="2" type="ORF">POVCU1_080750</name>
    <name evidence="1" type="ORF">POVCU2_0001930</name>
</gene>
<dbReference type="Proteomes" id="UP000078560">
    <property type="component" value="Unassembled WGS sequence"/>
</dbReference>
<evidence type="ECO:0000313" key="2">
    <source>
        <dbReference type="EMBL" id="SBT02787.1"/>
    </source>
</evidence>
<name>A0A1A8VK74_PLAOA</name>
<proteinExistence type="predicted"/>
<reference evidence="1" key="2">
    <citation type="submission" date="2016-05" db="EMBL/GenBank/DDBJ databases">
        <authorList>
            <person name="Lavstsen T."/>
            <person name="Jespersen J.S."/>
        </authorList>
    </citation>
    <scope>NUCLEOTIDE SEQUENCE [LARGE SCALE GENOMIC DNA]</scope>
</reference>
<sequence>MEDKNGLFELRCPSALWDASLEVGFFDVHIGECDSLIFEFVDPGVGKWYFPSASLGPHATREVKGFKYINENIYLII</sequence>
<evidence type="ECO:0000313" key="3">
    <source>
        <dbReference type="Proteomes" id="UP000078546"/>
    </source>
</evidence>
<protein>
    <submittedName>
        <fullName evidence="1">Uncharacterized protein</fullName>
    </submittedName>
</protein>
<evidence type="ECO:0000313" key="1">
    <source>
        <dbReference type="EMBL" id="SBS80002.1"/>
    </source>
</evidence>
<accession>A0A1A8VK74</accession>
<dbReference type="Proteomes" id="UP000078546">
    <property type="component" value="Unassembled WGS sequence"/>
</dbReference>
<reference evidence="3 4" key="1">
    <citation type="submission" date="2016-05" db="EMBL/GenBank/DDBJ databases">
        <authorList>
            <person name="Naeem Raeece"/>
        </authorList>
    </citation>
    <scope>NUCLEOTIDE SEQUENCE [LARGE SCALE GENOMIC DNA]</scope>
</reference>
<dbReference type="EMBL" id="FLQU01000023">
    <property type="protein sequence ID" value="SBS80002.1"/>
    <property type="molecule type" value="Genomic_DNA"/>
</dbReference>
<organism evidence="1 4">
    <name type="scientific">Plasmodium ovale curtisi</name>
    <dbReference type="NCBI Taxonomy" id="864141"/>
    <lineage>
        <taxon>Eukaryota</taxon>
        <taxon>Sar</taxon>
        <taxon>Alveolata</taxon>
        <taxon>Apicomplexa</taxon>
        <taxon>Aconoidasida</taxon>
        <taxon>Haemosporida</taxon>
        <taxon>Plasmodiidae</taxon>
        <taxon>Plasmodium</taxon>
        <taxon>Plasmodium (Plasmodium)</taxon>
    </lineage>
</organism>
<dbReference type="AlphaFoldDB" id="A0A1A8VK74"/>